<dbReference type="InterPro" id="IPR035979">
    <property type="entry name" value="RBD_domain_sf"/>
</dbReference>
<dbReference type="Gene3D" id="4.10.1000.10">
    <property type="entry name" value="Zinc finger, CCCH-type"/>
    <property type="match status" value="1"/>
</dbReference>
<dbReference type="InterPro" id="IPR000504">
    <property type="entry name" value="RRM_dom"/>
</dbReference>
<keyword evidence="10" id="KW-1185">Reference proteome</keyword>
<dbReference type="Gene3D" id="3.30.70.330">
    <property type="match status" value="1"/>
</dbReference>
<feature type="domain" description="C3H1-type" evidence="8">
    <location>
        <begin position="109"/>
        <end position="136"/>
    </location>
</feature>
<gene>
    <name evidence="9" type="ORF">CCMP2556_LOCUS53995</name>
</gene>
<dbReference type="SMART" id="SM00360">
    <property type="entry name" value="RRM"/>
    <property type="match status" value="1"/>
</dbReference>
<dbReference type="PROSITE" id="PS50103">
    <property type="entry name" value="ZF_C3H1"/>
    <property type="match status" value="2"/>
</dbReference>
<dbReference type="CDD" id="cd00590">
    <property type="entry name" value="RRM_SF"/>
    <property type="match status" value="1"/>
</dbReference>
<dbReference type="PANTHER" id="PTHR13119">
    <property type="entry name" value="ZINC FINGER CCCH DOMAIN-CONTAINING PROTEI"/>
    <property type="match status" value="1"/>
</dbReference>
<dbReference type="SUPFAM" id="SSF54928">
    <property type="entry name" value="RNA-binding domain, RBD"/>
    <property type="match status" value="1"/>
</dbReference>
<keyword evidence="4 6" id="KW-0862">Zinc</keyword>
<feature type="zinc finger region" description="C3H1-type" evidence="6">
    <location>
        <begin position="109"/>
        <end position="136"/>
    </location>
</feature>
<dbReference type="PROSITE" id="PS50102">
    <property type="entry name" value="RRM"/>
    <property type="match status" value="1"/>
</dbReference>
<dbReference type="SUPFAM" id="SSF90229">
    <property type="entry name" value="CCCH zinc finger"/>
    <property type="match status" value="2"/>
</dbReference>
<feature type="domain" description="C3H1-type" evidence="8">
    <location>
        <begin position="140"/>
        <end position="167"/>
    </location>
</feature>
<evidence type="ECO:0000313" key="10">
    <source>
        <dbReference type="Proteomes" id="UP001642484"/>
    </source>
</evidence>
<evidence type="ECO:0000256" key="5">
    <source>
        <dbReference type="PROSITE-ProRule" id="PRU00176"/>
    </source>
</evidence>
<keyword evidence="1 6" id="KW-0479">Metal-binding</keyword>
<evidence type="ECO:0000256" key="4">
    <source>
        <dbReference type="ARBA" id="ARBA00022833"/>
    </source>
</evidence>
<protein>
    <submittedName>
        <fullName evidence="9">Uncharacterized protein</fullName>
    </submittedName>
</protein>
<evidence type="ECO:0000256" key="2">
    <source>
        <dbReference type="ARBA" id="ARBA00022737"/>
    </source>
</evidence>
<evidence type="ECO:0000313" key="9">
    <source>
        <dbReference type="EMBL" id="CAK9116396.1"/>
    </source>
</evidence>
<accession>A0ABP0SVC9</accession>
<dbReference type="Pfam" id="PF00642">
    <property type="entry name" value="zf-CCCH"/>
    <property type="match status" value="2"/>
</dbReference>
<dbReference type="InterPro" id="IPR000571">
    <property type="entry name" value="Znf_CCCH"/>
</dbReference>
<evidence type="ECO:0000256" key="1">
    <source>
        <dbReference type="ARBA" id="ARBA00022723"/>
    </source>
</evidence>
<evidence type="ECO:0000259" key="7">
    <source>
        <dbReference type="PROSITE" id="PS50102"/>
    </source>
</evidence>
<evidence type="ECO:0000259" key="8">
    <source>
        <dbReference type="PROSITE" id="PS50103"/>
    </source>
</evidence>
<proteinExistence type="predicted"/>
<evidence type="ECO:0000256" key="3">
    <source>
        <dbReference type="ARBA" id="ARBA00022771"/>
    </source>
</evidence>
<dbReference type="Pfam" id="PF00076">
    <property type="entry name" value="RRM_1"/>
    <property type="match status" value="1"/>
</dbReference>
<name>A0ABP0SVC9_9DINO</name>
<dbReference type="PANTHER" id="PTHR13119:SF12">
    <property type="entry name" value="PROTEIN SUPPRESSOR OF SABLE"/>
    <property type="match status" value="1"/>
</dbReference>
<sequence>MESDLKLQHLKRLREQEAGREVFVRPLPLEATVDDVRQMVASKCGEESVAIDRVKLLKTGGGTLLSAFVTLSSEEEARHCTARLNGARYAGQVLAASVARNREGSQGPRKAKELCMFFLEGKCSRGEACQFAHEKSAVGGRRLPPCRFFAAGDCSRGKDCKFSHEKQERVDATGEQLLPHHPRCPDEFIEVEGTGSWADGSGCSYQEQYAQTFLSDRWCTRLLSPAEPNHPGWVQTECEMSSPALCSYPLSIASRCCVRYETSEGYCEPNHFGASLCSVSSSKEPEVSSTCSGAFAPSDLPIYGDWSRETGFAYFHPDNCDEACTQARCNNDSSCQGYTWATGAFDGRGAGSLKNSITGFNSWGGYLCKVKVSTCEATGEETTAAASSNVDSASKAEEVALAILLGGLMTF</sequence>
<keyword evidence="3 6" id="KW-0863">Zinc-finger</keyword>
<reference evidence="9 10" key="1">
    <citation type="submission" date="2024-02" db="EMBL/GenBank/DDBJ databases">
        <authorList>
            <person name="Chen Y."/>
            <person name="Shah S."/>
            <person name="Dougan E. K."/>
            <person name="Thang M."/>
            <person name="Chan C."/>
        </authorList>
    </citation>
    <scope>NUCLEOTIDE SEQUENCE [LARGE SCALE GENOMIC DNA]</scope>
</reference>
<dbReference type="Proteomes" id="UP001642484">
    <property type="component" value="Unassembled WGS sequence"/>
</dbReference>
<evidence type="ECO:0000256" key="6">
    <source>
        <dbReference type="PROSITE-ProRule" id="PRU00723"/>
    </source>
</evidence>
<dbReference type="InterPro" id="IPR012677">
    <property type="entry name" value="Nucleotide-bd_a/b_plait_sf"/>
</dbReference>
<feature type="zinc finger region" description="C3H1-type" evidence="6">
    <location>
        <begin position="140"/>
        <end position="167"/>
    </location>
</feature>
<keyword evidence="2" id="KW-0677">Repeat</keyword>
<organism evidence="9 10">
    <name type="scientific">Durusdinium trenchii</name>
    <dbReference type="NCBI Taxonomy" id="1381693"/>
    <lineage>
        <taxon>Eukaryota</taxon>
        <taxon>Sar</taxon>
        <taxon>Alveolata</taxon>
        <taxon>Dinophyceae</taxon>
        <taxon>Suessiales</taxon>
        <taxon>Symbiodiniaceae</taxon>
        <taxon>Durusdinium</taxon>
    </lineage>
</organism>
<dbReference type="InterPro" id="IPR036855">
    <property type="entry name" value="Znf_CCCH_sf"/>
</dbReference>
<dbReference type="EMBL" id="CAXAMN010028384">
    <property type="protein sequence ID" value="CAK9116396.1"/>
    <property type="molecule type" value="Genomic_DNA"/>
</dbReference>
<dbReference type="SMART" id="SM00356">
    <property type="entry name" value="ZnF_C3H1"/>
    <property type="match status" value="2"/>
</dbReference>
<dbReference type="InterPro" id="IPR045124">
    <property type="entry name" value="Su(sable)-like"/>
</dbReference>
<feature type="domain" description="RRM" evidence="7">
    <location>
        <begin position="20"/>
        <end position="101"/>
    </location>
</feature>
<keyword evidence="5" id="KW-0694">RNA-binding</keyword>
<comment type="caution">
    <text evidence="9">The sequence shown here is derived from an EMBL/GenBank/DDBJ whole genome shotgun (WGS) entry which is preliminary data.</text>
</comment>